<keyword evidence="3" id="KW-1185">Reference proteome</keyword>
<comment type="caution">
    <text evidence="2">The sequence shown here is derived from an EMBL/GenBank/DDBJ whole genome shotgun (WGS) entry which is preliminary data.</text>
</comment>
<dbReference type="STRING" id="1890683.A0A427YU63"/>
<dbReference type="GO" id="GO:0051293">
    <property type="term" value="P:establishment of spindle localization"/>
    <property type="evidence" value="ECO:0007669"/>
    <property type="project" value="TreeGrafter"/>
</dbReference>
<evidence type="ECO:0008006" key="4">
    <source>
        <dbReference type="Google" id="ProtNLM"/>
    </source>
</evidence>
<dbReference type="OrthoDB" id="5559380at2759"/>
<gene>
    <name evidence="2" type="ORF">EHS25_004349</name>
</gene>
<dbReference type="GO" id="GO:0005816">
    <property type="term" value="C:spindle pole body"/>
    <property type="evidence" value="ECO:0007669"/>
    <property type="project" value="TreeGrafter"/>
</dbReference>
<dbReference type="AlphaFoldDB" id="A0A427YU63"/>
<dbReference type="InterPro" id="IPR013889">
    <property type="entry name" value="Karyogamy_KAR9"/>
</dbReference>
<evidence type="ECO:0000313" key="3">
    <source>
        <dbReference type="Proteomes" id="UP000279259"/>
    </source>
</evidence>
<feature type="compositionally biased region" description="Low complexity" evidence="1">
    <location>
        <begin position="1"/>
        <end position="41"/>
    </location>
</feature>
<sequence length="670" mass="71616">MSSPTTPGDPSSPTTRASPPSTPTQLTPLVASLSLGDAASSPGPPSPTTPRRPPRSLLRAKSSQSLVPTGSSGHDLSAEVGGLLDKIFEIQELRHSHAPAGPSDTHITSLLATLEGSIASLAPRVSVARTSGGADVPGADELGLEWDRVVAQHVTLKEEMKEDGWLVRFRTTADQAEAMMDTLQKSAEDCMAYVDQISNSATPVAFMSDLEDGPSVQGLQALAKGHEAMKATYVPSVSKILKMMDKSIADRPTKNGESLRRFDDLSQRWTALQRKLSQVEARVRLVVSQYDHAAASPGDVEVLSDTAPYDQGDYFTVPTSTGKWTSSHSSSLSSTSSISLASSNLSPPAATPNGTIRKRASMLSTASATTATARTPSDKPMWNMSTKVSYPAEASTPTNRRISSYGRPRAASPTPSSMSGVSAISRATTSRIPVPKHTPPRQVDMFVPSPSPVPIPGSRSQVPMPFPRGSPGTPRARSPEPARPFPPFSARAPRASMTLTQSSRTLLSASAPRPRMSMGLHPPSSFRTVTPTPTPLRPSSRPTSRLSMLSSSGPSVSTPQPFEPSKYDLLDTHVQAIIDEVGWDLFTSRLDPALKRGQRRNDNEEWKGEFVFGAGEKPTGVKLLKLNVRGARGVQEVKWKCLARTGGQWIDLAALLRKRKEQAAGIFSSP</sequence>
<protein>
    <recommendedName>
        <fullName evidence="4">GAR domain-containing protein</fullName>
    </recommendedName>
</protein>
<evidence type="ECO:0000256" key="1">
    <source>
        <dbReference type="SAM" id="MobiDB-lite"/>
    </source>
</evidence>
<proteinExistence type="predicted"/>
<reference evidence="2 3" key="1">
    <citation type="submission" date="2018-11" db="EMBL/GenBank/DDBJ databases">
        <title>Genome sequence of Saitozyma podzolica DSM 27192.</title>
        <authorList>
            <person name="Aliyu H."/>
            <person name="Gorte O."/>
            <person name="Ochsenreither K."/>
        </authorList>
    </citation>
    <scope>NUCLEOTIDE SEQUENCE [LARGE SCALE GENOMIC DNA]</scope>
    <source>
        <strain evidence="2 3">DSM 27192</strain>
    </source>
</reference>
<feature type="compositionally biased region" description="Low complexity" evidence="1">
    <location>
        <begin position="325"/>
        <end position="352"/>
    </location>
</feature>
<dbReference type="GO" id="GO:0030473">
    <property type="term" value="P:nuclear migration along microtubule"/>
    <property type="evidence" value="ECO:0007669"/>
    <property type="project" value="TreeGrafter"/>
</dbReference>
<feature type="compositionally biased region" description="Polar residues" evidence="1">
    <location>
        <begin position="413"/>
        <end position="431"/>
    </location>
</feature>
<accession>A0A427YU63</accession>
<dbReference type="EMBL" id="RSCD01000002">
    <property type="protein sequence ID" value="RSH94545.1"/>
    <property type="molecule type" value="Genomic_DNA"/>
</dbReference>
<dbReference type="Proteomes" id="UP000279259">
    <property type="component" value="Unassembled WGS sequence"/>
</dbReference>
<feature type="region of interest" description="Disordered" evidence="1">
    <location>
        <begin position="320"/>
        <end position="561"/>
    </location>
</feature>
<dbReference type="PANTHER" id="PTHR37271:SF1">
    <property type="entry name" value="KARYOGAMY PROTEIN KAR9"/>
    <property type="match status" value="1"/>
</dbReference>
<dbReference type="GO" id="GO:0043332">
    <property type="term" value="C:mating projection tip"/>
    <property type="evidence" value="ECO:0007669"/>
    <property type="project" value="TreeGrafter"/>
</dbReference>
<feature type="compositionally biased region" description="Polar residues" evidence="1">
    <location>
        <begin position="497"/>
        <end position="508"/>
    </location>
</feature>
<feature type="region of interest" description="Disordered" evidence="1">
    <location>
        <begin position="1"/>
        <end position="77"/>
    </location>
</feature>
<name>A0A427YU63_9TREE</name>
<feature type="compositionally biased region" description="Polar residues" evidence="1">
    <location>
        <begin position="64"/>
        <end position="74"/>
    </location>
</feature>
<dbReference type="PANTHER" id="PTHR37271">
    <property type="entry name" value="KARYOGAMY PROTEIN KAR9"/>
    <property type="match status" value="1"/>
</dbReference>
<feature type="compositionally biased region" description="Pro residues" evidence="1">
    <location>
        <begin position="42"/>
        <end position="51"/>
    </location>
</feature>
<dbReference type="GO" id="GO:0005938">
    <property type="term" value="C:cell cortex"/>
    <property type="evidence" value="ECO:0007669"/>
    <property type="project" value="TreeGrafter"/>
</dbReference>
<feature type="compositionally biased region" description="Low complexity" evidence="1">
    <location>
        <begin position="527"/>
        <end position="559"/>
    </location>
</feature>
<organism evidence="2 3">
    <name type="scientific">Saitozyma podzolica</name>
    <dbReference type="NCBI Taxonomy" id="1890683"/>
    <lineage>
        <taxon>Eukaryota</taxon>
        <taxon>Fungi</taxon>
        <taxon>Dikarya</taxon>
        <taxon>Basidiomycota</taxon>
        <taxon>Agaricomycotina</taxon>
        <taxon>Tremellomycetes</taxon>
        <taxon>Tremellales</taxon>
        <taxon>Trimorphomycetaceae</taxon>
        <taxon>Saitozyma</taxon>
    </lineage>
</organism>
<evidence type="ECO:0000313" key="2">
    <source>
        <dbReference type="EMBL" id="RSH94545.1"/>
    </source>
</evidence>
<dbReference type="Pfam" id="PF08580">
    <property type="entry name" value="KAR9"/>
    <property type="match status" value="1"/>
</dbReference>
<feature type="compositionally biased region" description="Low complexity" evidence="1">
    <location>
        <begin position="361"/>
        <end position="375"/>
    </location>
</feature>